<keyword evidence="3" id="KW-1185">Reference proteome</keyword>
<name>A0ABY7EFD0_MYAAR</name>
<dbReference type="EMBL" id="CP111017">
    <property type="protein sequence ID" value="WAR08728.1"/>
    <property type="molecule type" value="Genomic_DNA"/>
</dbReference>
<dbReference type="PANTHER" id="PTHR16166:SF141">
    <property type="entry name" value="INTERMEMBRANE LIPID TRANSFER PROTEIN VPS13D"/>
    <property type="match status" value="1"/>
</dbReference>
<dbReference type="Proteomes" id="UP001164746">
    <property type="component" value="Chromosome 6"/>
</dbReference>
<evidence type="ECO:0000313" key="2">
    <source>
        <dbReference type="EMBL" id="WAR08728.1"/>
    </source>
</evidence>
<proteinExistence type="predicted"/>
<gene>
    <name evidence="2" type="ORF">MAR_018686</name>
</gene>
<evidence type="ECO:0000313" key="3">
    <source>
        <dbReference type="Proteomes" id="UP001164746"/>
    </source>
</evidence>
<organism evidence="2 3">
    <name type="scientific">Mya arenaria</name>
    <name type="common">Soft-shell clam</name>
    <dbReference type="NCBI Taxonomy" id="6604"/>
    <lineage>
        <taxon>Eukaryota</taxon>
        <taxon>Metazoa</taxon>
        <taxon>Spiralia</taxon>
        <taxon>Lophotrochozoa</taxon>
        <taxon>Mollusca</taxon>
        <taxon>Bivalvia</taxon>
        <taxon>Autobranchia</taxon>
        <taxon>Heteroconchia</taxon>
        <taxon>Euheterodonta</taxon>
        <taxon>Imparidentia</taxon>
        <taxon>Neoheterodontei</taxon>
        <taxon>Myida</taxon>
        <taxon>Myoidea</taxon>
        <taxon>Myidae</taxon>
        <taxon>Mya</taxon>
    </lineage>
</organism>
<reference evidence="2" key="1">
    <citation type="submission" date="2022-11" db="EMBL/GenBank/DDBJ databases">
        <title>Centuries of genome instability and evolution in soft-shell clam transmissible cancer (bioRxiv).</title>
        <authorList>
            <person name="Hart S.F.M."/>
            <person name="Yonemitsu M.A."/>
            <person name="Giersch R.M."/>
            <person name="Beal B.F."/>
            <person name="Arriagada G."/>
            <person name="Davis B.W."/>
            <person name="Ostrander E.A."/>
            <person name="Goff S.P."/>
            <person name="Metzger M.J."/>
        </authorList>
    </citation>
    <scope>NUCLEOTIDE SEQUENCE</scope>
    <source>
        <strain evidence="2">MELC-2E11</strain>
        <tissue evidence="2">Siphon/mantle</tissue>
    </source>
</reference>
<dbReference type="InterPro" id="IPR009543">
    <property type="entry name" value="VPS13_VAB"/>
</dbReference>
<dbReference type="InterPro" id="IPR026847">
    <property type="entry name" value="VPS13"/>
</dbReference>
<feature type="domain" description="Vacuolar protein sorting-associated protein 13 VPS13 adaptor binding" evidence="1">
    <location>
        <begin position="81"/>
        <end position="267"/>
    </location>
</feature>
<dbReference type="PANTHER" id="PTHR16166">
    <property type="entry name" value="VACUOLAR PROTEIN SORTING-ASSOCIATED PROTEIN VPS13"/>
    <property type="match status" value="1"/>
</dbReference>
<sequence length="660" mass="74527">MAPFTIQNLLPVDFIYYFKGTDILGGIKPGKTTQVHASGLPLVFRQDGCQEAAGQGEETEMARVVTPLLFSFNESARCDLESTNMELIQFPRGIEVKKGQGSFFRTTIVTFSPRYRIDNLSRHKLAIAQRHFTSKELSAPRGSKMPFHWPRPDLDQLLCVRMLNVNGCNWSGGFKIDSVSSFHVNMRDEHKNSLLLKVEVLLQGQTFTIVFLDAEETPPPFRIDNFSEMPLTFYQTKTLPYAWDEPTLEHYLTLSVPSGSTETYNLDEIGEGTLLWYQSYFFISASATFSRGNSFSDAINSELVLDCEHDFVIFRKKEVGKRSQLWRMTPTNMLENEGMCQPLEPGKASRTGQRYVLDVANNKENPVLLLRKATEGMSGRQRWTFREGMLCSDSDDDKLMGFVRCVQCPGGVEQLFDGAMVILGMAQVEEGAPIPPHMRISMQKMNPGSGSLTVRTQMDGPVRVVQINDQQHRFDLNLKGGVGVSLVNTVPEELLYICLKNITLNYRENTKAVTFEVTVGNIQADNQLLGAMHTAMLFVTPTSKNDTVDNHPALWISAHRLPNMGWNAEIYKHLLIRMKKMSLQLDEVLLWKLIQYARIDQDRPDADSLNPVADELNMTISNAVTLKTKRYYFGTLNVKAANMSLKDYISLTVKSSSWVS</sequence>
<dbReference type="Pfam" id="PF25036">
    <property type="entry name" value="VPS13_VAB"/>
    <property type="match status" value="1"/>
</dbReference>
<evidence type="ECO:0000259" key="1">
    <source>
        <dbReference type="Pfam" id="PF25036"/>
    </source>
</evidence>
<protein>
    <submittedName>
        <fullName evidence="2">VP13D-like protein</fullName>
    </submittedName>
</protein>
<accession>A0ABY7EFD0</accession>